<gene>
    <name evidence="2" type="ORF">TRV_02406</name>
</gene>
<comment type="caution">
    <text evidence="2">The sequence shown here is derived from an EMBL/GenBank/DDBJ whole genome shotgun (WGS) entry which is preliminary data.</text>
</comment>
<feature type="compositionally biased region" description="Basic residues" evidence="1">
    <location>
        <begin position="11"/>
        <end position="20"/>
    </location>
</feature>
<dbReference type="AlphaFoldDB" id="D4D5N3"/>
<feature type="region of interest" description="Disordered" evidence="1">
    <location>
        <begin position="1"/>
        <end position="35"/>
    </location>
</feature>
<dbReference type="RefSeq" id="XP_003023452.1">
    <property type="nucleotide sequence ID" value="XM_003023406.1"/>
</dbReference>
<accession>D4D5N3</accession>
<dbReference type="HOGENOM" id="CLU_3368788_0_0_1"/>
<evidence type="ECO:0000256" key="1">
    <source>
        <dbReference type="SAM" id="MobiDB-lite"/>
    </source>
</evidence>
<keyword evidence="3" id="KW-1185">Reference proteome</keyword>
<organism evidence="2 3">
    <name type="scientific">Trichophyton verrucosum (strain HKI 0517)</name>
    <dbReference type="NCBI Taxonomy" id="663202"/>
    <lineage>
        <taxon>Eukaryota</taxon>
        <taxon>Fungi</taxon>
        <taxon>Dikarya</taxon>
        <taxon>Ascomycota</taxon>
        <taxon>Pezizomycotina</taxon>
        <taxon>Eurotiomycetes</taxon>
        <taxon>Eurotiomycetidae</taxon>
        <taxon>Onygenales</taxon>
        <taxon>Arthrodermataceae</taxon>
        <taxon>Trichophyton</taxon>
    </lineage>
</organism>
<sequence length="35" mass="4034">MPKKMMEKIEKKKRRGGRGRKGQEDGKDIGPKGYD</sequence>
<feature type="compositionally biased region" description="Basic and acidic residues" evidence="1">
    <location>
        <begin position="1"/>
        <end position="10"/>
    </location>
</feature>
<feature type="compositionally biased region" description="Basic and acidic residues" evidence="1">
    <location>
        <begin position="21"/>
        <end position="35"/>
    </location>
</feature>
<evidence type="ECO:0000313" key="2">
    <source>
        <dbReference type="EMBL" id="EFE42834.1"/>
    </source>
</evidence>
<dbReference type="EMBL" id="ACYE01000125">
    <property type="protein sequence ID" value="EFE42834.1"/>
    <property type="molecule type" value="Genomic_DNA"/>
</dbReference>
<dbReference type="GeneID" id="9583479"/>
<reference evidence="3" key="1">
    <citation type="journal article" date="2011" name="Genome Biol.">
        <title>Comparative and functional genomics provide insights into the pathogenicity of dermatophytic fungi.</title>
        <authorList>
            <person name="Burmester A."/>
            <person name="Shelest E."/>
            <person name="Gloeckner G."/>
            <person name="Heddergott C."/>
            <person name="Schindler S."/>
            <person name="Staib P."/>
            <person name="Heidel A."/>
            <person name="Felder M."/>
            <person name="Petzold A."/>
            <person name="Szafranski K."/>
            <person name="Feuermann M."/>
            <person name="Pedruzzi I."/>
            <person name="Priebe S."/>
            <person name="Groth M."/>
            <person name="Winkler R."/>
            <person name="Li W."/>
            <person name="Kniemeyer O."/>
            <person name="Schroeckh V."/>
            <person name="Hertweck C."/>
            <person name="Hube B."/>
            <person name="White T.C."/>
            <person name="Platzer M."/>
            <person name="Guthke R."/>
            <person name="Heitman J."/>
            <person name="Woestemeyer J."/>
            <person name="Zipfel P.F."/>
            <person name="Monod M."/>
            <person name="Brakhage A.A."/>
        </authorList>
    </citation>
    <scope>NUCLEOTIDE SEQUENCE [LARGE SCALE GENOMIC DNA]</scope>
    <source>
        <strain evidence="3">HKI 0517</strain>
    </source>
</reference>
<name>D4D5N3_TRIVH</name>
<proteinExistence type="predicted"/>
<dbReference type="KEGG" id="tve:TRV_02406"/>
<protein>
    <submittedName>
        <fullName evidence="2">Uncharacterized protein</fullName>
    </submittedName>
</protein>
<dbReference type="Proteomes" id="UP000008383">
    <property type="component" value="Unassembled WGS sequence"/>
</dbReference>
<evidence type="ECO:0000313" key="3">
    <source>
        <dbReference type="Proteomes" id="UP000008383"/>
    </source>
</evidence>